<dbReference type="RefSeq" id="WP_116061774.1">
    <property type="nucleotide sequence ID" value="NZ_QRDZ01000013.1"/>
</dbReference>
<dbReference type="AlphaFoldDB" id="A0A3D9JPC8"/>
<dbReference type="OrthoDB" id="2836045at2"/>
<dbReference type="EMBL" id="QRDZ01000013">
    <property type="protein sequence ID" value="RED75961.1"/>
    <property type="molecule type" value="Genomic_DNA"/>
</dbReference>
<evidence type="ECO:0000313" key="2">
    <source>
        <dbReference type="Proteomes" id="UP000256977"/>
    </source>
</evidence>
<name>A0A3D9JPC8_9BACL</name>
<keyword evidence="2" id="KW-1185">Reference proteome</keyword>
<organism evidence="1 2">
    <name type="scientific">Cohnella phaseoli</name>
    <dbReference type="NCBI Taxonomy" id="456490"/>
    <lineage>
        <taxon>Bacteria</taxon>
        <taxon>Bacillati</taxon>
        <taxon>Bacillota</taxon>
        <taxon>Bacilli</taxon>
        <taxon>Bacillales</taxon>
        <taxon>Paenibacillaceae</taxon>
        <taxon>Cohnella</taxon>
    </lineage>
</organism>
<proteinExistence type="predicted"/>
<protein>
    <submittedName>
        <fullName evidence="1">Uncharacterized protein</fullName>
    </submittedName>
</protein>
<accession>A0A3D9JPC8</accession>
<evidence type="ECO:0000313" key="1">
    <source>
        <dbReference type="EMBL" id="RED75961.1"/>
    </source>
</evidence>
<dbReference type="Proteomes" id="UP000256977">
    <property type="component" value="Unassembled WGS sequence"/>
</dbReference>
<comment type="caution">
    <text evidence="1">The sequence shown here is derived from an EMBL/GenBank/DDBJ whole genome shotgun (WGS) entry which is preliminary data.</text>
</comment>
<gene>
    <name evidence="1" type="ORF">DFP98_11321</name>
</gene>
<reference evidence="1 2" key="1">
    <citation type="submission" date="2018-07" db="EMBL/GenBank/DDBJ databases">
        <title>Genomic Encyclopedia of Type Strains, Phase III (KMG-III): the genomes of soil and plant-associated and newly described type strains.</title>
        <authorList>
            <person name="Whitman W."/>
        </authorList>
    </citation>
    <scope>NUCLEOTIDE SEQUENCE [LARGE SCALE GENOMIC DNA]</scope>
    <source>
        <strain evidence="1 2">CECT 7287</strain>
    </source>
</reference>
<sequence length="368" mass="42995">MRSEQEVQRRVRKYINRLKKMNVFQTARGMKNSVLDIDNDSIIIQKKRSEKGSYKIAKRAIERSALFVFRVRTITKKELEAFTNYTSAFFGLLEAIFEGIARIYKLRELRLSLLGTRVFFSGFSHRAPSDFKLAQETQAEYILLSYYYIRQDKTNAWRRLADQYGFRGKILLDSGAYSLYNLSKFKEIKDEPTIHEYIEFVKENRDYFCMWASFDKIGNDNESRENYETMIASDVEPMPIIGIDSPLSEFQYVIEQYDPAVVGIGGILGIKNRNARRARLKEIFTAFPNTNFHGLGVADSNLVAFNWFSCDTTSWLIAPRKYLKVQTIHGQKECPKSWSLFDRIAFGVKELRSLEHWYQTHSPTELII</sequence>